<name>A0A934RGE1_9BACT</name>
<dbReference type="Proteomes" id="UP000658278">
    <property type="component" value="Unassembled WGS sequence"/>
</dbReference>
<dbReference type="EMBL" id="JAENII010000010">
    <property type="protein sequence ID" value="MBK1828051.1"/>
    <property type="molecule type" value="Genomic_DNA"/>
</dbReference>
<dbReference type="AlphaFoldDB" id="A0A934RGE1"/>
<evidence type="ECO:0000256" key="2">
    <source>
        <dbReference type="ARBA" id="ARBA00023125"/>
    </source>
</evidence>
<comment type="caution">
    <text evidence="5">The sequence shown here is derived from an EMBL/GenBank/DDBJ whole genome shotgun (WGS) entry which is preliminary data.</text>
</comment>
<dbReference type="PROSITE" id="PS01124">
    <property type="entry name" value="HTH_ARAC_FAMILY_2"/>
    <property type="match status" value="1"/>
</dbReference>
<dbReference type="SMART" id="SM00342">
    <property type="entry name" value="HTH_ARAC"/>
    <property type="match status" value="1"/>
</dbReference>
<reference evidence="5" key="1">
    <citation type="submission" date="2021-01" db="EMBL/GenBank/DDBJ databases">
        <title>Modified the classification status of verrucomicrobia.</title>
        <authorList>
            <person name="Feng X."/>
        </authorList>
    </citation>
    <scope>NUCLEOTIDE SEQUENCE</scope>
    <source>
        <strain evidence="5">KCTC 22201</strain>
    </source>
</reference>
<dbReference type="InterPro" id="IPR009057">
    <property type="entry name" value="Homeodomain-like_sf"/>
</dbReference>
<dbReference type="Pfam" id="PF12833">
    <property type="entry name" value="HTH_18"/>
    <property type="match status" value="1"/>
</dbReference>
<dbReference type="GO" id="GO:0003700">
    <property type="term" value="F:DNA-binding transcription factor activity"/>
    <property type="evidence" value="ECO:0007669"/>
    <property type="project" value="InterPro"/>
</dbReference>
<organism evidence="5 6">
    <name type="scientific">Haloferula rosea</name>
    <dbReference type="NCBI Taxonomy" id="490093"/>
    <lineage>
        <taxon>Bacteria</taxon>
        <taxon>Pseudomonadati</taxon>
        <taxon>Verrucomicrobiota</taxon>
        <taxon>Verrucomicrobiia</taxon>
        <taxon>Verrucomicrobiales</taxon>
        <taxon>Verrucomicrobiaceae</taxon>
        <taxon>Haloferula</taxon>
    </lineage>
</organism>
<dbReference type="Gene3D" id="1.10.10.60">
    <property type="entry name" value="Homeodomain-like"/>
    <property type="match status" value="1"/>
</dbReference>
<sequence>MDRETLGPGSRLAAVLCGEYEVTEWMRGEPECPLLAQHGIAHCGLMLARPSTEIVRGHQSGTYMLACIEGEGVVLADGRWKRIGAGQACLLPPFVTNAFKCLPGKSWSFVWVRYAESRDTRPIVTAVSPVSGCFNGLPLKAAVEGLRAECLGESSLPALHHWAELIHQYVLRFAQPHTTDERLWRVWRKVEVDLAADWTLDGLARIAFVSGEHLRRMCHKELGRSPMQHLTHLRLQRAREILSTSNDKIEAVARQVGFESVTSFSNTFLKWIGCRPSAFRD</sequence>
<evidence type="ECO:0000313" key="6">
    <source>
        <dbReference type="Proteomes" id="UP000658278"/>
    </source>
</evidence>
<gene>
    <name evidence="5" type="ORF">JIN81_13550</name>
</gene>
<keyword evidence="1" id="KW-0805">Transcription regulation</keyword>
<keyword evidence="2" id="KW-0238">DNA-binding</keyword>
<dbReference type="GO" id="GO:0043565">
    <property type="term" value="F:sequence-specific DNA binding"/>
    <property type="evidence" value="ECO:0007669"/>
    <property type="project" value="InterPro"/>
</dbReference>
<keyword evidence="3" id="KW-0804">Transcription</keyword>
<dbReference type="SUPFAM" id="SSF46689">
    <property type="entry name" value="Homeodomain-like"/>
    <property type="match status" value="1"/>
</dbReference>
<dbReference type="PANTHER" id="PTHR43280">
    <property type="entry name" value="ARAC-FAMILY TRANSCRIPTIONAL REGULATOR"/>
    <property type="match status" value="1"/>
</dbReference>
<feature type="domain" description="HTH araC/xylS-type" evidence="4">
    <location>
        <begin position="184"/>
        <end position="281"/>
    </location>
</feature>
<dbReference type="RefSeq" id="WP_200280674.1">
    <property type="nucleotide sequence ID" value="NZ_JAENII010000010.1"/>
</dbReference>
<keyword evidence="6" id="KW-1185">Reference proteome</keyword>
<accession>A0A934RGE1</accession>
<evidence type="ECO:0000313" key="5">
    <source>
        <dbReference type="EMBL" id="MBK1828051.1"/>
    </source>
</evidence>
<evidence type="ECO:0000259" key="4">
    <source>
        <dbReference type="PROSITE" id="PS01124"/>
    </source>
</evidence>
<evidence type="ECO:0000256" key="3">
    <source>
        <dbReference type="ARBA" id="ARBA00023163"/>
    </source>
</evidence>
<protein>
    <submittedName>
        <fullName evidence="5">Helix-turn-helix domain-containing protein</fullName>
    </submittedName>
</protein>
<evidence type="ECO:0000256" key="1">
    <source>
        <dbReference type="ARBA" id="ARBA00023015"/>
    </source>
</evidence>
<dbReference type="SUPFAM" id="SSF51215">
    <property type="entry name" value="Regulatory protein AraC"/>
    <property type="match status" value="1"/>
</dbReference>
<proteinExistence type="predicted"/>
<dbReference type="PANTHER" id="PTHR43280:SF2">
    <property type="entry name" value="HTH-TYPE TRANSCRIPTIONAL REGULATOR EXSA"/>
    <property type="match status" value="1"/>
</dbReference>
<dbReference type="InterPro" id="IPR018060">
    <property type="entry name" value="HTH_AraC"/>
</dbReference>
<dbReference type="InterPro" id="IPR037923">
    <property type="entry name" value="HTH-like"/>
</dbReference>